<name>A0A8D8JSS7_CULPI</name>
<evidence type="ECO:0000256" key="12">
    <source>
        <dbReference type="SAM" id="Phobius"/>
    </source>
</evidence>
<dbReference type="EMBL" id="HBUE01294404">
    <property type="protein sequence ID" value="CAG6575582.1"/>
    <property type="molecule type" value="Transcribed_RNA"/>
</dbReference>
<reference evidence="13" key="1">
    <citation type="submission" date="2021-05" db="EMBL/GenBank/DDBJ databases">
        <authorList>
            <person name="Alioto T."/>
            <person name="Alioto T."/>
            <person name="Gomez Garrido J."/>
        </authorList>
    </citation>
    <scope>NUCLEOTIDE SEQUENCE</scope>
</reference>
<evidence type="ECO:0000256" key="1">
    <source>
        <dbReference type="ARBA" id="ARBA00004651"/>
    </source>
</evidence>
<evidence type="ECO:0000256" key="6">
    <source>
        <dbReference type="ARBA" id="ARBA00022989"/>
    </source>
</evidence>
<feature type="transmembrane region" description="Helical" evidence="12">
    <location>
        <begin position="52"/>
        <end position="76"/>
    </location>
</feature>
<proteinExistence type="inferred from homology"/>
<organism evidence="13">
    <name type="scientific">Culex pipiens</name>
    <name type="common">House mosquito</name>
    <dbReference type="NCBI Taxonomy" id="7175"/>
    <lineage>
        <taxon>Eukaryota</taxon>
        <taxon>Metazoa</taxon>
        <taxon>Ecdysozoa</taxon>
        <taxon>Arthropoda</taxon>
        <taxon>Hexapoda</taxon>
        <taxon>Insecta</taxon>
        <taxon>Pterygota</taxon>
        <taxon>Neoptera</taxon>
        <taxon>Endopterygota</taxon>
        <taxon>Diptera</taxon>
        <taxon>Nematocera</taxon>
        <taxon>Culicoidea</taxon>
        <taxon>Culicidae</taxon>
        <taxon>Culicinae</taxon>
        <taxon>Culicini</taxon>
        <taxon>Culex</taxon>
        <taxon>Culex</taxon>
    </lineage>
</organism>
<keyword evidence="3" id="KW-0813">Transport</keyword>
<dbReference type="PANTHER" id="PTHR42985:SF5">
    <property type="entry name" value="FI02094P-RELATED"/>
    <property type="match status" value="1"/>
</dbReference>
<feature type="transmembrane region" description="Helical" evidence="12">
    <location>
        <begin position="96"/>
        <end position="116"/>
    </location>
</feature>
<evidence type="ECO:0000256" key="4">
    <source>
        <dbReference type="ARBA" id="ARBA00022475"/>
    </source>
</evidence>
<dbReference type="GO" id="GO:0015293">
    <property type="term" value="F:symporter activity"/>
    <property type="evidence" value="ECO:0007669"/>
    <property type="project" value="TreeGrafter"/>
</dbReference>
<comment type="similarity">
    <text evidence="2 11">Belongs to the sodium:solute symporter (SSF) (TC 2.A.21) family.</text>
</comment>
<dbReference type="InterPro" id="IPR051163">
    <property type="entry name" value="Sodium:Solute_Symporter_SSF"/>
</dbReference>
<dbReference type="PANTHER" id="PTHR42985">
    <property type="entry name" value="SODIUM-COUPLED MONOCARBOXYLATE TRANSPORTER"/>
    <property type="match status" value="1"/>
</dbReference>
<dbReference type="EMBL" id="HBUE01188606">
    <property type="protein sequence ID" value="CAG6523907.1"/>
    <property type="molecule type" value="Transcribed_RNA"/>
</dbReference>
<feature type="transmembrane region" description="Helical" evidence="12">
    <location>
        <begin position="137"/>
        <end position="163"/>
    </location>
</feature>
<protein>
    <submittedName>
        <fullName evidence="13">Sodium-coupled monocarboxylate transporter 1</fullName>
    </submittedName>
</protein>
<dbReference type="InterPro" id="IPR001734">
    <property type="entry name" value="Na/solute_symporter"/>
</dbReference>
<evidence type="ECO:0000256" key="10">
    <source>
        <dbReference type="ARBA" id="ARBA00023201"/>
    </source>
</evidence>
<feature type="transmembrane region" description="Helical" evidence="12">
    <location>
        <begin position="20"/>
        <end position="40"/>
    </location>
</feature>
<evidence type="ECO:0000256" key="9">
    <source>
        <dbReference type="ARBA" id="ARBA00023136"/>
    </source>
</evidence>
<evidence type="ECO:0000256" key="3">
    <source>
        <dbReference type="ARBA" id="ARBA00022448"/>
    </source>
</evidence>
<dbReference type="AlphaFoldDB" id="A0A8D8JSS7"/>
<dbReference type="InterPro" id="IPR038377">
    <property type="entry name" value="Na/Glc_symporter_sf"/>
</dbReference>
<dbReference type="NCBIfam" id="TIGR00813">
    <property type="entry name" value="sss"/>
    <property type="match status" value="1"/>
</dbReference>
<keyword evidence="8" id="KW-0406">Ion transport</keyword>
<accession>A0A8D8JSS7</accession>
<feature type="transmembrane region" description="Helical" evidence="12">
    <location>
        <begin position="366"/>
        <end position="387"/>
    </location>
</feature>
<evidence type="ECO:0000256" key="8">
    <source>
        <dbReference type="ARBA" id="ARBA00023065"/>
    </source>
</evidence>
<dbReference type="GO" id="GO:0006814">
    <property type="term" value="P:sodium ion transport"/>
    <property type="evidence" value="ECO:0007669"/>
    <property type="project" value="UniProtKB-KW"/>
</dbReference>
<evidence type="ECO:0000256" key="11">
    <source>
        <dbReference type="RuleBase" id="RU362091"/>
    </source>
</evidence>
<feature type="transmembrane region" description="Helical" evidence="12">
    <location>
        <begin position="282"/>
        <end position="315"/>
    </location>
</feature>
<evidence type="ECO:0000256" key="5">
    <source>
        <dbReference type="ARBA" id="ARBA00022692"/>
    </source>
</evidence>
<dbReference type="GO" id="GO:0005886">
    <property type="term" value="C:plasma membrane"/>
    <property type="evidence" value="ECO:0007669"/>
    <property type="project" value="UniProtKB-SubCell"/>
</dbReference>
<dbReference type="PROSITE" id="PS50283">
    <property type="entry name" value="NA_SOLUT_SYMP_3"/>
    <property type="match status" value="1"/>
</dbReference>
<evidence type="ECO:0000256" key="2">
    <source>
        <dbReference type="ARBA" id="ARBA00006434"/>
    </source>
</evidence>
<evidence type="ECO:0000256" key="7">
    <source>
        <dbReference type="ARBA" id="ARBA00023053"/>
    </source>
</evidence>
<keyword evidence="6 12" id="KW-1133">Transmembrane helix</keyword>
<keyword evidence="5 12" id="KW-0812">Transmembrane</keyword>
<feature type="transmembrane region" description="Helical" evidence="12">
    <location>
        <begin position="195"/>
        <end position="221"/>
    </location>
</feature>
<keyword evidence="4" id="KW-1003">Cell membrane</keyword>
<keyword evidence="9 12" id="KW-0472">Membrane</keyword>
<comment type="subcellular location">
    <subcellularLocation>
        <location evidence="1">Cell membrane</location>
        <topology evidence="1">Multi-pass membrane protein</topology>
    </subcellularLocation>
</comment>
<sequence length="438" mass="47712">MPIVIYVPALAFNQVTGINVHTITPIVCLICIFYTSVGGLKAVVWTDVIQSGVTLGALLVVLIKGVVSVGGPGVVWERNMASSRIESPNFDPDPTVRHTAWVFLIGGSVWYTYGVSCSQDMIQRYLSLPTLEAARRASRGFVCGMLLVYSILFSLGMLIYATYHDCDPLTTNLAKAKDQLLPLFVMDTFQGYPGAAGVFVAGIFSAALSSLSSALNALAAIAFEDFCKPYFGNTLSESQIGYILRGSVLLFGAVSVVFIYIVEHLGAVMQLTMTLSSTSGGPLFGLFVMGIFMPWVNATGALYGGLAGLCSMAYLCFRSQASLATGEIVYTSKNVSIAGCTYQFENTTFPEPTFDEMEKSFHHISYLYFTLFGTFVSCLVGSVVSLVKKSENEEPLNQQLLAPFIRKYLTEKCQPAEHVELTETMLEKTVHNDIHRPE</sequence>
<evidence type="ECO:0000313" key="13">
    <source>
        <dbReference type="EMBL" id="CAG6575582.1"/>
    </source>
</evidence>
<keyword evidence="7" id="KW-0915">Sodium</keyword>
<keyword evidence="10" id="KW-0739">Sodium transport</keyword>
<feature type="transmembrane region" description="Helical" evidence="12">
    <location>
        <begin position="242"/>
        <end position="262"/>
    </location>
</feature>
<dbReference type="Gene3D" id="1.20.1730.10">
    <property type="entry name" value="Sodium/glucose cotransporter"/>
    <property type="match status" value="1"/>
</dbReference>
<dbReference type="Pfam" id="PF00474">
    <property type="entry name" value="SSF"/>
    <property type="match status" value="1"/>
</dbReference>